<evidence type="ECO:0000313" key="1">
    <source>
        <dbReference type="EMBL" id="KAG8078549.1"/>
    </source>
</evidence>
<dbReference type="AlphaFoldDB" id="A0A8J5TEU2"/>
<dbReference type="EMBL" id="JAAALK010000282">
    <property type="protein sequence ID" value="KAG8078549.1"/>
    <property type="molecule type" value="Genomic_DNA"/>
</dbReference>
<evidence type="ECO:0000313" key="2">
    <source>
        <dbReference type="Proteomes" id="UP000729402"/>
    </source>
</evidence>
<reference evidence="1" key="1">
    <citation type="journal article" date="2021" name="bioRxiv">
        <title>Whole Genome Assembly and Annotation of Northern Wild Rice, Zizania palustris L., Supports a Whole Genome Duplication in the Zizania Genus.</title>
        <authorList>
            <person name="Haas M."/>
            <person name="Kono T."/>
            <person name="Macchietto M."/>
            <person name="Millas R."/>
            <person name="McGilp L."/>
            <person name="Shao M."/>
            <person name="Duquette J."/>
            <person name="Hirsch C.N."/>
            <person name="Kimball J."/>
        </authorList>
    </citation>
    <scope>NUCLEOTIDE SEQUENCE</scope>
    <source>
        <tissue evidence="1">Fresh leaf tissue</tissue>
    </source>
</reference>
<comment type="caution">
    <text evidence="1">The sequence shown here is derived from an EMBL/GenBank/DDBJ whole genome shotgun (WGS) entry which is preliminary data.</text>
</comment>
<reference evidence="1" key="2">
    <citation type="submission" date="2021-02" db="EMBL/GenBank/DDBJ databases">
        <authorList>
            <person name="Kimball J.A."/>
            <person name="Haas M.W."/>
            <person name="Macchietto M."/>
            <person name="Kono T."/>
            <person name="Duquette J."/>
            <person name="Shao M."/>
        </authorList>
    </citation>
    <scope>NUCLEOTIDE SEQUENCE</scope>
    <source>
        <tissue evidence="1">Fresh leaf tissue</tissue>
    </source>
</reference>
<proteinExistence type="predicted"/>
<dbReference type="Proteomes" id="UP000729402">
    <property type="component" value="Unassembled WGS sequence"/>
</dbReference>
<protein>
    <submittedName>
        <fullName evidence="1">Uncharacterized protein</fullName>
    </submittedName>
</protein>
<sequence>MNVEALKKMNKNKKLVKKLAKTYMLSLASEATLQIPHFLDLAKSNIGAHQESLESKALWYGGEANFPECANERELPCVSFEEDWQNVITIFFKCEMPVPEEHNGKGVSVF</sequence>
<accession>A0A8J5TEU2</accession>
<name>A0A8J5TEU2_ZIZPA</name>
<gene>
    <name evidence="1" type="ORF">GUJ93_ZPchr0007g4566</name>
</gene>
<organism evidence="1 2">
    <name type="scientific">Zizania palustris</name>
    <name type="common">Northern wild rice</name>
    <dbReference type="NCBI Taxonomy" id="103762"/>
    <lineage>
        <taxon>Eukaryota</taxon>
        <taxon>Viridiplantae</taxon>
        <taxon>Streptophyta</taxon>
        <taxon>Embryophyta</taxon>
        <taxon>Tracheophyta</taxon>
        <taxon>Spermatophyta</taxon>
        <taxon>Magnoliopsida</taxon>
        <taxon>Liliopsida</taxon>
        <taxon>Poales</taxon>
        <taxon>Poaceae</taxon>
        <taxon>BOP clade</taxon>
        <taxon>Oryzoideae</taxon>
        <taxon>Oryzeae</taxon>
        <taxon>Zizaniinae</taxon>
        <taxon>Zizania</taxon>
    </lineage>
</organism>
<keyword evidence="2" id="KW-1185">Reference proteome</keyword>